<keyword evidence="3" id="KW-1185">Reference proteome</keyword>
<keyword evidence="1" id="KW-1133">Transmembrane helix</keyword>
<name>A0A7Z0J700_9MICO</name>
<keyword evidence="1" id="KW-0472">Membrane</keyword>
<organism evidence="2 3">
    <name type="scientific">Glaciibacter psychrotolerans</name>
    <dbReference type="NCBI Taxonomy" id="670054"/>
    <lineage>
        <taxon>Bacteria</taxon>
        <taxon>Bacillati</taxon>
        <taxon>Actinomycetota</taxon>
        <taxon>Actinomycetes</taxon>
        <taxon>Micrococcales</taxon>
        <taxon>Microbacteriaceae</taxon>
        <taxon>Glaciibacter</taxon>
    </lineage>
</organism>
<dbReference type="EMBL" id="JACCFM010000001">
    <property type="protein sequence ID" value="NYJ20960.1"/>
    <property type="molecule type" value="Genomic_DNA"/>
</dbReference>
<dbReference type="AlphaFoldDB" id="A0A7Z0J700"/>
<proteinExistence type="predicted"/>
<dbReference type="Proteomes" id="UP000537260">
    <property type="component" value="Unassembled WGS sequence"/>
</dbReference>
<sequence length="214" mass="21729">MTTNSPSLGSASPAALIIPGTRGAHDAVPPIVQSPSILPVEATALGYEIGRTTLPAMQPSAVKRTLEAGSDVLPELDEAPTAKRSVLLHPAFLLSVGLTLLSIGGLVAWLIINLNSSAAAASSVTVAATSGNVRVSWSGPNVPYELFVIDGPAGEVLDVSQLVSGREAWIPRSALIVDDGSCFVVRPAERAAAAVSLEKATLDAQGASSACVAD</sequence>
<feature type="transmembrane region" description="Helical" evidence="1">
    <location>
        <begin position="91"/>
        <end position="112"/>
    </location>
</feature>
<comment type="caution">
    <text evidence="2">The sequence shown here is derived from an EMBL/GenBank/DDBJ whole genome shotgun (WGS) entry which is preliminary data.</text>
</comment>
<evidence type="ECO:0000313" key="2">
    <source>
        <dbReference type="EMBL" id="NYJ20960.1"/>
    </source>
</evidence>
<keyword evidence="1" id="KW-0812">Transmembrane</keyword>
<dbReference type="RefSeq" id="WP_179579635.1">
    <property type="nucleotide sequence ID" value="NZ_JACCFM010000001.1"/>
</dbReference>
<gene>
    <name evidence="2" type="ORF">HNR05_002751</name>
</gene>
<evidence type="ECO:0000313" key="3">
    <source>
        <dbReference type="Proteomes" id="UP000537260"/>
    </source>
</evidence>
<protein>
    <submittedName>
        <fullName evidence="2">Uncharacterized protein</fullName>
    </submittedName>
</protein>
<evidence type="ECO:0000256" key="1">
    <source>
        <dbReference type="SAM" id="Phobius"/>
    </source>
</evidence>
<reference evidence="2 3" key="1">
    <citation type="submission" date="2020-07" db="EMBL/GenBank/DDBJ databases">
        <title>Sequencing the genomes of 1000 actinobacteria strains.</title>
        <authorList>
            <person name="Klenk H.-P."/>
        </authorList>
    </citation>
    <scope>NUCLEOTIDE SEQUENCE [LARGE SCALE GENOMIC DNA]</scope>
    <source>
        <strain evidence="2 3">LI1</strain>
    </source>
</reference>
<accession>A0A7Z0J700</accession>